<name>H5TBS2_9ALTE</name>
<reference evidence="2 3" key="2">
    <citation type="journal article" date="2017" name="Antonie Van Leeuwenhoek">
        <title>Rhizobium rhizosphaerae sp. nov., a novel species isolated from rice rhizosphere.</title>
        <authorList>
            <person name="Zhao J.J."/>
            <person name="Zhang J."/>
            <person name="Zhang R.J."/>
            <person name="Zhang C.W."/>
            <person name="Yin H.Q."/>
            <person name="Zhang X.X."/>
        </authorList>
    </citation>
    <scope>NUCLEOTIDE SEQUENCE [LARGE SCALE GENOMIC DNA]</scope>
    <source>
        <strain evidence="2 3">ACAM 611</strain>
    </source>
</reference>
<gene>
    <name evidence="2" type="ORF">GPUN_1632</name>
</gene>
<comment type="caution">
    <text evidence="2">The sequence shown here is derived from an EMBL/GenBank/DDBJ whole genome shotgun (WGS) entry which is preliminary data.</text>
</comment>
<evidence type="ECO:0000313" key="3">
    <source>
        <dbReference type="Proteomes" id="UP000053586"/>
    </source>
</evidence>
<feature type="transmembrane region" description="Helical" evidence="1">
    <location>
        <begin position="20"/>
        <end position="42"/>
    </location>
</feature>
<proteinExistence type="predicted"/>
<protein>
    <submittedName>
        <fullName evidence="2">Uncharacterized protein</fullName>
    </submittedName>
</protein>
<organism evidence="2 3">
    <name type="scientific">Glaciecola punicea ACAM 611</name>
    <dbReference type="NCBI Taxonomy" id="1121923"/>
    <lineage>
        <taxon>Bacteria</taxon>
        <taxon>Pseudomonadati</taxon>
        <taxon>Pseudomonadota</taxon>
        <taxon>Gammaproteobacteria</taxon>
        <taxon>Alteromonadales</taxon>
        <taxon>Alteromonadaceae</taxon>
        <taxon>Glaciecola</taxon>
    </lineage>
</organism>
<keyword evidence="1" id="KW-1133">Transmembrane helix</keyword>
<sequence>MRMLDSFEDRRKMNRSNDTFYRAVLGINVFAWALLAGSLILFRYARPEFITGIKTA</sequence>
<keyword evidence="1" id="KW-0472">Membrane</keyword>
<keyword evidence="1" id="KW-0812">Transmembrane</keyword>
<evidence type="ECO:0000256" key="1">
    <source>
        <dbReference type="SAM" id="Phobius"/>
    </source>
</evidence>
<accession>H5TBS2</accession>
<keyword evidence="3" id="KW-1185">Reference proteome</keyword>
<dbReference type="Proteomes" id="UP000053586">
    <property type="component" value="Unassembled WGS sequence"/>
</dbReference>
<evidence type="ECO:0000313" key="2">
    <source>
        <dbReference type="EMBL" id="GAB55749.1"/>
    </source>
</evidence>
<dbReference type="AlphaFoldDB" id="H5TBS2"/>
<reference evidence="2 3" key="1">
    <citation type="journal article" date="2012" name="J. Bacteriol.">
        <title>Genome sequence of proteorhodopsin-containing sea ice bacterium Glaciecola punicea ACAM 611T.</title>
        <authorList>
            <person name="Qin Q.-L."/>
            <person name="Xie B.-B."/>
            <person name="Shu Y.-L."/>
            <person name="Rong J.-C."/>
            <person name="Zhao D.-L."/>
            <person name="Zhang X.-Y."/>
            <person name="Chen X.-L."/>
            <person name="Zhou B.-C."/>
            <person name="Zhanga Y.-Z."/>
        </authorList>
    </citation>
    <scope>NUCLEOTIDE SEQUENCE [LARGE SCALE GENOMIC DNA]</scope>
    <source>
        <strain evidence="2 3">ACAM 611</strain>
    </source>
</reference>
<dbReference type="EMBL" id="BAET01000014">
    <property type="protein sequence ID" value="GAB55749.1"/>
    <property type="molecule type" value="Genomic_DNA"/>
</dbReference>